<evidence type="ECO:0000256" key="5">
    <source>
        <dbReference type="ARBA" id="ARBA00023273"/>
    </source>
</evidence>
<name>A0ABM1IJR2_POLDO</name>
<evidence type="ECO:0000256" key="4">
    <source>
        <dbReference type="ARBA" id="ARBA00023212"/>
    </source>
</evidence>
<dbReference type="InterPro" id="IPR029214">
    <property type="entry name" value="CFAP144"/>
</dbReference>
<evidence type="ECO:0000256" key="6">
    <source>
        <dbReference type="ARBA" id="ARBA00034777"/>
    </source>
</evidence>
<keyword evidence="5" id="KW-0966">Cell projection</keyword>
<keyword evidence="7" id="KW-1185">Reference proteome</keyword>
<dbReference type="Pfam" id="PF14886">
    <property type="entry name" value="FAM183"/>
    <property type="match status" value="1"/>
</dbReference>
<keyword evidence="4" id="KW-0206">Cytoskeleton</keyword>
<keyword evidence="3" id="KW-0963">Cytoplasm</keyword>
<dbReference type="Proteomes" id="UP000694924">
    <property type="component" value="Unplaced"/>
</dbReference>
<evidence type="ECO:0000313" key="7">
    <source>
        <dbReference type="Proteomes" id="UP000694924"/>
    </source>
</evidence>
<organism evidence="7 8">
    <name type="scientific">Polistes dominula</name>
    <name type="common">European paper wasp</name>
    <name type="synonym">Vespa dominula</name>
    <dbReference type="NCBI Taxonomy" id="743375"/>
    <lineage>
        <taxon>Eukaryota</taxon>
        <taxon>Metazoa</taxon>
        <taxon>Ecdysozoa</taxon>
        <taxon>Arthropoda</taxon>
        <taxon>Hexapoda</taxon>
        <taxon>Insecta</taxon>
        <taxon>Pterygota</taxon>
        <taxon>Neoptera</taxon>
        <taxon>Endopterygota</taxon>
        <taxon>Hymenoptera</taxon>
        <taxon>Apocrita</taxon>
        <taxon>Aculeata</taxon>
        <taxon>Vespoidea</taxon>
        <taxon>Vespidae</taxon>
        <taxon>Polistinae</taxon>
        <taxon>Polistini</taxon>
        <taxon>Polistes</taxon>
    </lineage>
</organism>
<accession>A0ABM1IJR2</accession>
<dbReference type="RefSeq" id="XP_015180449.1">
    <property type="nucleotide sequence ID" value="XM_015324963.1"/>
</dbReference>
<comment type="subcellular location">
    <subcellularLocation>
        <location evidence="1">Cell projection</location>
        <location evidence="1">Cilium</location>
    </subcellularLocation>
    <subcellularLocation>
        <location evidence="2">Cytoplasm</location>
        <location evidence="2">Cytoskeleton</location>
    </subcellularLocation>
</comment>
<reference evidence="8" key="1">
    <citation type="submission" date="2025-08" db="UniProtKB">
        <authorList>
            <consortium name="RefSeq"/>
        </authorList>
    </citation>
    <scope>IDENTIFICATION</scope>
    <source>
        <tissue evidence="8">Whole body</tissue>
    </source>
</reference>
<dbReference type="GeneID" id="107068507"/>
<evidence type="ECO:0000256" key="2">
    <source>
        <dbReference type="ARBA" id="ARBA00004245"/>
    </source>
</evidence>
<evidence type="ECO:0000256" key="1">
    <source>
        <dbReference type="ARBA" id="ARBA00004138"/>
    </source>
</evidence>
<evidence type="ECO:0000313" key="8">
    <source>
        <dbReference type="RefSeq" id="XP_015180449.1"/>
    </source>
</evidence>
<sequence>MDPVKLRFYTERYEKENRTLKIQEQFVLTAHNLKSLTGKFYARHDAISSFDIPKEYIEFIERRTALTPKNIYTFRPPSTNMEYGWFTKPLIPTTNDPKFNFVRKGCDFIKKELYQRHLQKGLPVTRFTGLPFKT</sequence>
<protein>
    <submittedName>
        <fullName evidence="8">Uncharacterized protein LOC107068507</fullName>
    </submittedName>
</protein>
<proteinExistence type="inferred from homology"/>
<gene>
    <name evidence="8" type="primary">LOC107068507</name>
</gene>
<evidence type="ECO:0000256" key="3">
    <source>
        <dbReference type="ARBA" id="ARBA00022490"/>
    </source>
</evidence>
<comment type="similarity">
    <text evidence="6">Belongs to the CFAP144 family.</text>
</comment>